<feature type="compositionally biased region" description="Gly residues" evidence="1">
    <location>
        <begin position="208"/>
        <end position="220"/>
    </location>
</feature>
<dbReference type="RefSeq" id="WP_137267943.1">
    <property type="nucleotide sequence ID" value="NZ_SZUA01000003.1"/>
</dbReference>
<reference evidence="3 4" key="1">
    <citation type="submission" date="2019-04" db="EMBL/GenBank/DDBJ databases">
        <title>Reference strain of H23.</title>
        <authorList>
            <person name="Luo X."/>
        </authorList>
    </citation>
    <scope>NUCLEOTIDE SEQUENCE [LARGE SCALE GENOMIC DNA]</scope>
    <source>
        <strain evidence="3 4">H23</strain>
    </source>
</reference>
<name>A0A4U5JIZ9_9GAMM</name>
<keyword evidence="2" id="KW-0732">Signal</keyword>
<dbReference type="OrthoDB" id="5966402at2"/>
<gene>
    <name evidence="3" type="ORF">FCE95_15515</name>
</gene>
<dbReference type="AlphaFoldDB" id="A0A4U5JIZ9"/>
<protein>
    <submittedName>
        <fullName evidence="3">Uncharacterized protein</fullName>
    </submittedName>
</protein>
<evidence type="ECO:0000313" key="3">
    <source>
        <dbReference type="EMBL" id="TKR29540.1"/>
    </source>
</evidence>
<dbReference type="EMBL" id="SZUA01000003">
    <property type="protein sequence ID" value="TKR29540.1"/>
    <property type="molecule type" value="Genomic_DNA"/>
</dbReference>
<feature type="compositionally biased region" description="Basic and acidic residues" evidence="1">
    <location>
        <begin position="186"/>
        <end position="206"/>
    </location>
</feature>
<dbReference type="PROSITE" id="PS51257">
    <property type="entry name" value="PROKAR_LIPOPROTEIN"/>
    <property type="match status" value="1"/>
</dbReference>
<feature type="chain" id="PRO_5020474522" evidence="2">
    <location>
        <begin position="24"/>
        <end position="220"/>
    </location>
</feature>
<comment type="caution">
    <text evidence="3">The sequence shown here is derived from an EMBL/GenBank/DDBJ whole genome shotgun (WGS) entry which is preliminary data.</text>
</comment>
<evidence type="ECO:0000256" key="1">
    <source>
        <dbReference type="SAM" id="MobiDB-lite"/>
    </source>
</evidence>
<organism evidence="3 4">
    <name type="scientific">Luteimonas gilva</name>
    <dbReference type="NCBI Taxonomy" id="2572684"/>
    <lineage>
        <taxon>Bacteria</taxon>
        <taxon>Pseudomonadati</taxon>
        <taxon>Pseudomonadota</taxon>
        <taxon>Gammaproteobacteria</taxon>
        <taxon>Lysobacterales</taxon>
        <taxon>Lysobacteraceae</taxon>
        <taxon>Luteimonas</taxon>
    </lineage>
</organism>
<accession>A0A4U5JIZ9</accession>
<proteinExistence type="predicted"/>
<feature type="region of interest" description="Disordered" evidence="1">
    <location>
        <begin position="156"/>
        <end position="220"/>
    </location>
</feature>
<evidence type="ECO:0000256" key="2">
    <source>
        <dbReference type="SAM" id="SignalP"/>
    </source>
</evidence>
<keyword evidence="4" id="KW-1185">Reference proteome</keyword>
<evidence type="ECO:0000313" key="4">
    <source>
        <dbReference type="Proteomes" id="UP000308707"/>
    </source>
</evidence>
<feature type="signal peptide" evidence="2">
    <location>
        <begin position="1"/>
        <end position="23"/>
    </location>
</feature>
<dbReference type="Proteomes" id="UP000308707">
    <property type="component" value="Unassembled WGS sequence"/>
</dbReference>
<sequence length="220" mass="23644">MNKARIWTLLIALGIAACGAAQAQTIGYNIRTGDVWVDTRLGEINDYGRRYREPFFDEMSGYYGAPRPLLVELIDQRHWAPADVYYACAMARALNLPCAEVVREYDRHPGQGWGAVAKRYGIKPGSPAFHAFKRGAATTYGHWGYPVVVDRPVRVDWSQHGPGKGKGPSHASQAKGSSPSRSHSPSGKDHGGNGKGHGGDKGDKGGHGKGNNGKGNGKGH</sequence>